<feature type="transmembrane region" description="Helical" evidence="1">
    <location>
        <begin position="934"/>
        <end position="957"/>
    </location>
</feature>
<dbReference type="Gene3D" id="3.30.559.30">
    <property type="entry name" value="Nonribosomal peptide synthetase, condensation domain"/>
    <property type="match status" value="1"/>
</dbReference>
<dbReference type="Proteomes" id="UP001148786">
    <property type="component" value="Unassembled WGS sequence"/>
</dbReference>
<evidence type="ECO:0000313" key="2">
    <source>
        <dbReference type="EMBL" id="KAJ3508420.1"/>
    </source>
</evidence>
<dbReference type="PANTHER" id="PTHR42034">
    <property type="entry name" value="CHROMOSOME 7, WHOLE GENOME SHOTGUN SEQUENCE-RELATED"/>
    <property type="match status" value="1"/>
</dbReference>
<keyword evidence="1" id="KW-0472">Membrane</keyword>
<keyword evidence="3" id="KW-1185">Reference proteome</keyword>
<dbReference type="EMBL" id="JANKHO010000563">
    <property type="protein sequence ID" value="KAJ3508420.1"/>
    <property type="molecule type" value="Genomic_DNA"/>
</dbReference>
<dbReference type="PANTHER" id="PTHR42034:SF1">
    <property type="entry name" value="CONDENSATION DOMAIN-CONTAINING PROTEIN"/>
    <property type="match status" value="1"/>
</dbReference>
<name>A0A9W8K7S6_9AGAR</name>
<comment type="caution">
    <text evidence="2">The sequence shown here is derived from an EMBL/GenBank/DDBJ whole genome shotgun (WGS) entry which is preliminary data.</text>
</comment>
<keyword evidence="1" id="KW-0812">Transmembrane</keyword>
<feature type="transmembrane region" description="Helical" evidence="1">
    <location>
        <begin position="977"/>
        <end position="998"/>
    </location>
</feature>
<dbReference type="AlphaFoldDB" id="A0A9W8K7S6"/>
<dbReference type="Gene3D" id="1.20.58.340">
    <property type="entry name" value="Magnesium transport protein CorA, transmembrane region"/>
    <property type="match status" value="1"/>
</dbReference>
<gene>
    <name evidence="2" type="ORF">NLJ89_g5764</name>
</gene>
<dbReference type="OrthoDB" id="2548233at2759"/>
<dbReference type="Gene3D" id="3.30.559.10">
    <property type="entry name" value="Chloramphenicol acetyltransferase-like domain"/>
    <property type="match status" value="1"/>
</dbReference>
<keyword evidence="1" id="KW-1133">Transmembrane helix</keyword>
<evidence type="ECO:0000256" key="1">
    <source>
        <dbReference type="SAM" id="Phobius"/>
    </source>
</evidence>
<dbReference type="InterPro" id="IPR023213">
    <property type="entry name" value="CAT-like_dom_sf"/>
</dbReference>
<evidence type="ECO:0000313" key="3">
    <source>
        <dbReference type="Proteomes" id="UP001148786"/>
    </source>
</evidence>
<organism evidence="2 3">
    <name type="scientific">Agrocybe chaxingu</name>
    <dbReference type="NCBI Taxonomy" id="84603"/>
    <lineage>
        <taxon>Eukaryota</taxon>
        <taxon>Fungi</taxon>
        <taxon>Dikarya</taxon>
        <taxon>Basidiomycota</taxon>
        <taxon>Agaricomycotina</taxon>
        <taxon>Agaricomycetes</taxon>
        <taxon>Agaricomycetidae</taxon>
        <taxon>Agaricales</taxon>
        <taxon>Agaricineae</taxon>
        <taxon>Strophariaceae</taxon>
        <taxon>Agrocybe</taxon>
    </lineage>
</organism>
<reference evidence="2" key="1">
    <citation type="submission" date="2022-07" db="EMBL/GenBank/DDBJ databases">
        <title>Genome Sequence of Agrocybe chaxingu.</title>
        <authorList>
            <person name="Buettner E."/>
        </authorList>
    </citation>
    <scope>NUCLEOTIDE SEQUENCE</scope>
    <source>
        <strain evidence="2">MP-N11</strain>
    </source>
</reference>
<sequence>MELIDFNRFVWRTDDKIPGRYLREAGGGEVIEDMWKLTKQGEQNLFLGIYADLSTPVEADSLFDRVRKAWKSLRWEVPTLAATTSHIWHEDKPPTTFIVYDVGKSDEDVDQWISETVEMHPEYKDKTLDDLRYDFGQVPIPVNDYDRQTFLYLVPYSPTNFGLLIRTAHTTFDGAGIKILMTKLLMHLEKYVSNVAEHTRAQDALMRWGTEGERLLPIVTEILRKHEPAVIDDRGVVLVKELPAEVREGKEYFECLADVMNGLVTGIPRAHRFKSFIEPPFDPKTTMPKTRRLQHTFTIDESKKIQAAGAAPDDPIQKLTVNHLVLGALCLLPLIDNPPPPNTDALVFYYGLVDGRPRLEKQYRGPLDYPGYCLGMSGLHIPVSIFHQHPTEDKKTLVLNFAKAVKKEYAKQAAYPSLVAIEPQQGDLMMSGPAPPPWSGPLYSADGKGAVYLQPRYPVEGKPVIEITDFFLGLNKCDPGPFFRCTEWRGKIMLSVDFNELAVDVDVVQGWMNLWAELLLSVTVEETGEDYLHVYFRVYIESWTVLNMDLGHLTNQHTMSTLLPLTHPEIEYRAAEQGKKSATTTTGQSAVEKQTSPTLVDILEVYQDRIEWKDKVDHSRLPEICPLGGELPRLRAFFFSDIEYLKDASGEGLIYMQADTTAAWLRQRFGVSPLYFRAVTRPVPTPTQEQAYFVRQDDDDQSVSLDGFYHFLDSFNVTVIKSCAVWFSHRVQGDPCSTYVFHNCLKGAKENLLNLSKDNANAPVFLRPLVADLFLAEDRLLSLQGSGGALSFRLFQFEAEANSKMTTEQAATAITDLHLHSGRFRHLRGQTADLDDNLRFLSLLSRQLSELSAPPSGPGRAFGAGLGAISESMSFLQYQTEHLLRWQLMYVDRISTQIGLLFNLANQLDSRTNLDIARLTSKISISSQRDSSSMITIAIVTMFFLPGTFVSAFFSMIFFDTKEDARGRLTMVVGPQVWIYVVATAILTIMVFCVWGIWHYHRIRRQSIHLDAENQSTALPQKRDEITYRAFRS</sequence>
<protein>
    <submittedName>
        <fullName evidence="2">Uncharacterized protein</fullName>
    </submittedName>
</protein>
<proteinExistence type="predicted"/>
<accession>A0A9W8K7S6</accession>